<dbReference type="InterPro" id="IPR015854">
    <property type="entry name" value="ABC_transpr_LolD-like"/>
</dbReference>
<reference evidence="6" key="2">
    <citation type="submission" date="2024-07" db="EMBL/GenBank/DDBJ databases">
        <title>Streptomyces haneummycinica sp. nov., a new antibiotic-producing actinobacterium isolated from marine sediment.</title>
        <authorList>
            <person name="Uemura M."/>
            <person name="Hamada M."/>
            <person name="Hirano S."/>
            <person name="Kobayashi K."/>
            <person name="Ohshiro T."/>
            <person name="Kobayashi T."/>
            <person name="Terahara T."/>
        </authorList>
    </citation>
    <scope>NUCLEOTIDE SEQUENCE</scope>
    <source>
        <strain evidence="6">KM77-8</strain>
    </source>
</reference>
<proteinExistence type="predicted"/>
<sequence length="359" mass="38438">MTTPLPAGALLTAQDLHKAYGPTPALDGAAFSIHPGEVVAVMGPSGSGKSTLLHCLAGIVTPDSGLITYNGRELTTMSDGERSALRRSEFGFVFQFGQLVPELTCVENVALPLRLSGTSRKEAERAALTWMERLEVDDVGAKRPGEVSGGQGQRVAVARALVTGPRVVFADEPTGALDSLNGERVMELLTEAARSSNAAVVLVTHEARVAAYSDREVVVRDGKSWTWSASYERSYERDAVGAGSRHGHPVRLRGRTRGLDPGAAHRRRRRPGRGAAAAHHRPAGRAGGTRPARRGPPRLHVQLDAPEKADDTLVISDLDTEYRDQEVRGRLVEPEGDKAPLPPGLREYPAPGTMVVSPR</sequence>
<dbReference type="Gene3D" id="3.40.50.300">
    <property type="entry name" value="P-loop containing nucleotide triphosphate hydrolases"/>
    <property type="match status" value="1"/>
</dbReference>
<gene>
    <name evidence="6" type="ORF">SHKM778_13500</name>
</gene>
<evidence type="ECO:0000256" key="4">
    <source>
        <dbReference type="SAM" id="MobiDB-lite"/>
    </source>
</evidence>
<dbReference type="GO" id="GO:0005886">
    <property type="term" value="C:plasma membrane"/>
    <property type="evidence" value="ECO:0007669"/>
    <property type="project" value="TreeGrafter"/>
</dbReference>
<dbReference type="PROSITE" id="PS50893">
    <property type="entry name" value="ABC_TRANSPORTER_2"/>
    <property type="match status" value="1"/>
</dbReference>
<evidence type="ECO:0000313" key="6">
    <source>
        <dbReference type="EMBL" id="BFO14962.1"/>
    </source>
</evidence>
<feature type="domain" description="ABC transporter" evidence="5">
    <location>
        <begin position="11"/>
        <end position="246"/>
    </location>
</feature>
<dbReference type="CDD" id="cd03255">
    <property type="entry name" value="ABC_MJ0796_LolCDE_FtsE"/>
    <property type="match status" value="1"/>
</dbReference>
<name>A0AAT9HC81_9ACTN</name>
<dbReference type="EMBL" id="AP035768">
    <property type="protein sequence ID" value="BFO14962.1"/>
    <property type="molecule type" value="Genomic_DNA"/>
</dbReference>
<keyword evidence="1" id="KW-0813">Transport</keyword>
<dbReference type="AlphaFoldDB" id="A0AAT9HC81"/>
<evidence type="ECO:0000256" key="1">
    <source>
        <dbReference type="ARBA" id="ARBA00022448"/>
    </source>
</evidence>
<feature type="region of interest" description="Disordered" evidence="4">
    <location>
        <begin position="331"/>
        <end position="359"/>
    </location>
</feature>
<dbReference type="InterPro" id="IPR003439">
    <property type="entry name" value="ABC_transporter-like_ATP-bd"/>
</dbReference>
<evidence type="ECO:0000256" key="3">
    <source>
        <dbReference type="ARBA" id="ARBA00022840"/>
    </source>
</evidence>
<dbReference type="PANTHER" id="PTHR24220">
    <property type="entry name" value="IMPORT ATP-BINDING PROTEIN"/>
    <property type="match status" value="1"/>
</dbReference>
<protein>
    <recommendedName>
        <fullName evidence="5">ABC transporter domain-containing protein</fullName>
    </recommendedName>
</protein>
<dbReference type="InterPro" id="IPR027417">
    <property type="entry name" value="P-loop_NTPase"/>
</dbReference>
<dbReference type="InterPro" id="IPR003593">
    <property type="entry name" value="AAA+_ATPase"/>
</dbReference>
<feature type="compositionally biased region" description="Basic residues" evidence="4">
    <location>
        <begin position="245"/>
        <end position="256"/>
    </location>
</feature>
<dbReference type="InterPro" id="IPR017911">
    <property type="entry name" value="MacB-like_ATP-bd"/>
</dbReference>
<dbReference type="PANTHER" id="PTHR24220:SF685">
    <property type="entry name" value="ABC TRANSPORTER RELATED"/>
    <property type="match status" value="1"/>
</dbReference>
<keyword evidence="3" id="KW-0067">ATP-binding</keyword>
<dbReference type="GO" id="GO:0016887">
    <property type="term" value="F:ATP hydrolysis activity"/>
    <property type="evidence" value="ECO:0007669"/>
    <property type="project" value="InterPro"/>
</dbReference>
<reference evidence="6" key="1">
    <citation type="submission" date="2024-06" db="EMBL/GenBank/DDBJ databases">
        <authorList>
            <consortium name="consrtm"/>
            <person name="Uemura M."/>
            <person name="Terahara T."/>
        </authorList>
    </citation>
    <scope>NUCLEOTIDE SEQUENCE</scope>
    <source>
        <strain evidence="6">KM77-8</strain>
    </source>
</reference>
<feature type="region of interest" description="Disordered" evidence="4">
    <location>
        <begin position="236"/>
        <end position="306"/>
    </location>
</feature>
<accession>A0AAT9HC81</accession>
<organism evidence="6">
    <name type="scientific">Streptomyces haneummycinicus</name>
    <dbReference type="NCBI Taxonomy" id="3074435"/>
    <lineage>
        <taxon>Bacteria</taxon>
        <taxon>Bacillati</taxon>
        <taxon>Actinomycetota</taxon>
        <taxon>Actinomycetes</taxon>
        <taxon>Kitasatosporales</taxon>
        <taxon>Streptomycetaceae</taxon>
        <taxon>Streptomyces</taxon>
    </lineage>
</organism>
<evidence type="ECO:0000259" key="5">
    <source>
        <dbReference type="PROSITE" id="PS50893"/>
    </source>
</evidence>
<feature type="compositionally biased region" description="Basic residues" evidence="4">
    <location>
        <begin position="264"/>
        <end position="283"/>
    </location>
</feature>
<dbReference type="GO" id="GO:0022857">
    <property type="term" value="F:transmembrane transporter activity"/>
    <property type="evidence" value="ECO:0007669"/>
    <property type="project" value="TreeGrafter"/>
</dbReference>
<dbReference type="Pfam" id="PF00005">
    <property type="entry name" value="ABC_tran"/>
    <property type="match status" value="1"/>
</dbReference>
<dbReference type="GO" id="GO:0005524">
    <property type="term" value="F:ATP binding"/>
    <property type="evidence" value="ECO:0007669"/>
    <property type="project" value="UniProtKB-KW"/>
</dbReference>
<dbReference type="SUPFAM" id="SSF52540">
    <property type="entry name" value="P-loop containing nucleoside triphosphate hydrolases"/>
    <property type="match status" value="1"/>
</dbReference>
<keyword evidence="2" id="KW-0547">Nucleotide-binding</keyword>
<dbReference type="FunFam" id="3.40.50.300:FF:001419">
    <property type="entry name" value="Macrolide ABC transporter ATP-binding protein"/>
    <property type="match status" value="1"/>
</dbReference>
<dbReference type="SMART" id="SM00382">
    <property type="entry name" value="AAA"/>
    <property type="match status" value="1"/>
</dbReference>
<evidence type="ECO:0000256" key="2">
    <source>
        <dbReference type="ARBA" id="ARBA00022741"/>
    </source>
</evidence>